<dbReference type="Proteomes" id="UP000324222">
    <property type="component" value="Unassembled WGS sequence"/>
</dbReference>
<comment type="caution">
    <text evidence="1">The sequence shown here is derived from an EMBL/GenBank/DDBJ whole genome shotgun (WGS) entry which is preliminary data.</text>
</comment>
<dbReference type="EMBL" id="VSRR010146066">
    <property type="protein sequence ID" value="MPD05454.1"/>
    <property type="molecule type" value="Genomic_DNA"/>
</dbReference>
<keyword evidence="2" id="KW-1185">Reference proteome</keyword>
<sequence>MRGLTARRSPLVMAVQFVSCGTRQRAEIRRAALVSGQRDVTNPRNRAAPRCKHSRALHYTIPPHTAL</sequence>
<evidence type="ECO:0000313" key="2">
    <source>
        <dbReference type="Proteomes" id="UP000324222"/>
    </source>
</evidence>
<reference evidence="1 2" key="1">
    <citation type="submission" date="2019-05" db="EMBL/GenBank/DDBJ databases">
        <title>Another draft genome of Portunus trituberculatus and its Hox gene families provides insights of decapod evolution.</title>
        <authorList>
            <person name="Jeong J.-H."/>
            <person name="Song I."/>
            <person name="Kim S."/>
            <person name="Choi T."/>
            <person name="Kim D."/>
            <person name="Ryu S."/>
            <person name="Kim W."/>
        </authorList>
    </citation>
    <scope>NUCLEOTIDE SEQUENCE [LARGE SCALE GENOMIC DNA]</scope>
    <source>
        <tissue evidence="1">Muscle</tissue>
    </source>
</reference>
<organism evidence="1 2">
    <name type="scientific">Portunus trituberculatus</name>
    <name type="common">Swimming crab</name>
    <name type="synonym">Neptunus trituberculatus</name>
    <dbReference type="NCBI Taxonomy" id="210409"/>
    <lineage>
        <taxon>Eukaryota</taxon>
        <taxon>Metazoa</taxon>
        <taxon>Ecdysozoa</taxon>
        <taxon>Arthropoda</taxon>
        <taxon>Crustacea</taxon>
        <taxon>Multicrustacea</taxon>
        <taxon>Malacostraca</taxon>
        <taxon>Eumalacostraca</taxon>
        <taxon>Eucarida</taxon>
        <taxon>Decapoda</taxon>
        <taxon>Pleocyemata</taxon>
        <taxon>Brachyura</taxon>
        <taxon>Eubrachyura</taxon>
        <taxon>Portunoidea</taxon>
        <taxon>Portunidae</taxon>
        <taxon>Portuninae</taxon>
        <taxon>Portunus</taxon>
    </lineage>
</organism>
<proteinExistence type="predicted"/>
<accession>A0A5B7KF82</accession>
<dbReference type="AlphaFoldDB" id="A0A5B7KF82"/>
<evidence type="ECO:0000313" key="1">
    <source>
        <dbReference type="EMBL" id="MPD05454.1"/>
    </source>
</evidence>
<protein>
    <submittedName>
        <fullName evidence="1">Uncharacterized protein</fullName>
    </submittedName>
</protein>
<gene>
    <name evidence="1" type="ORF">E2C01_101199</name>
</gene>
<name>A0A5B7KF82_PORTR</name>